<dbReference type="PANTHER" id="PTHR43167:SF1">
    <property type="entry name" value="PUTATIVE (AFU_ORTHOLOGUE AFUA_6G01830)-RELATED"/>
    <property type="match status" value="1"/>
</dbReference>
<sequence>MSPQALLAELERKGEENDARTTERCRKYLNITRDTGQFLAVLLKAMQASSVLEIGTSNGYSTLWLAASIVESGRITTVEVSPDKVREARDNFARAGLAHKIQQIEGSAADYLRAQKACFDVVFLDAERSEYMGFADDVVAALKPGGVLVCDNAVSHQAELADFMAHIESLPAFTTCLVPVGKGEFVAYKEAE</sequence>
<evidence type="ECO:0000313" key="5">
    <source>
        <dbReference type="Proteomes" id="UP001595579"/>
    </source>
</evidence>
<dbReference type="GO" id="GO:0032259">
    <property type="term" value="P:methylation"/>
    <property type="evidence" value="ECO:0007669"/>
    <property type="project" value="UniProtKB-KW"/>
</dbReference>
<evidence type="ECO:0000256" key="3">
    <source>
        <dbReference type="ARBA" id="ARBA00022691"/>
    </source>
</evidence>
<name>A0ABV7LTP7_9GAMM</name>
<keyword evidence="2 4" id="KW-0808">Transferase</keyword>
<dbReference type="EMBL" id="JBHRUG010000048">
    <property type="protein sequence ID" value="MFC3285887.1"/>
    <property type="molecule type" value="Genomic_DNA"/>
</dbReference>
<reference evidence="5" key="1">
    <citation type="journal article" date="2019" name="Int. J. Syst. Evol. Microbiol.">
        <title>The Global Catalogue of Microorganisms (GCM) 10K type strain sequencing project: providing services to taxonomists for standard genome sequencing and annotation.</title>
        <authorList>
            <consortium name="The Broad Institute Genomics Platform"/>
            <consortium name="The Broad Institute Genome Sequencing Center for Infectious Disease"/>
            <person name="Wu L."/>
            <person name="Ma J."/>
        </authorList>
    </citation>
    <scope>NUCLEOTIDE SEQUENCE [LARGE SCALE GENOMIC DNA]</scope>
    <source>
        <strain evidence="5">CECT 7698</strain>
    </source>
</reference>
<keyword evidence="5" id="KW-1185">Reference proteome</keyword>
<keyword evidence="1 4" id="KW-0489">Methyltransferase</keyword>
<comment type="caution">
    <text evidence="4">The sequence shown here is derived from an EMBL/GenBank/DDBJ whole genome shotgun (WGS) entry which is preliminary data.</text>
</comment>
<dbReference type="EC" id="2.1.1.-" evidence="4"/>
<dbReference type="InterPro" id="IPR029063">
    <property type="entry name" value="SAM-dependent_MTases_sf"/>
</dbReference>
<dbReference type="Gene3D" id="3.40.50.150">
    <property type="entry name" value="Vaccinia Virus protein VP39"/>
    <property type="match status" value="1"/>
</dbReference>
<dbReference type="PANTHER" id="PTHR43167">
    <property type="entry name" value="PUTATIVE (AFU_ORTHOLOGUE AFUA_6G01830)-RELATED"/>
    <property type="match status" value="1"/>
</dbReference>
<organism evidence="4 5">
    <name type="scientific">Litchfieldella rifensis</name>
    <dbReference type="NCBI Taxonomy" id="762643"/>
    <lineage>
        <taxon>Bacteria</taxon>
        <taxon>Pseudomonadati</taxon>
        <taxon>Pseudomonadota</taxon>
        <taxon>Gammaproteobacteria</taxon>
        <taxon>Oceanospirillales</taxon>
        <taxon>Halomonadaceae</taxon>
        <taxon>Litchfieldella</taxon>
    </lineage>
</organism>
<keyword evidence="3" id="KW-0949">S-adenosyl-L-methionine</keyword>
<protein>
    <submittedName>
        <fullName evidence="4">O-methyltransferase</fullName>
        <ecNumber evidence="4">2.1.1.-</ecNumber>
    </submittedName>
</protein>
<gene>
    <name evidence="4" type="ORF">ACFOEV_19995</name>
</gene>
<dbReference type="RefSeq" id="WP_386776658.1">
    <property type="nucleotide sequence ID" value="NZ_JBHRUG010000048.1"/>
</dbReference>
<dbReference type="Pfam" id="PF01596">
    <property type="entry name" value="Methyltransf_3"/>
    <property type="match status" value="1"/>
</dbReference>
<accession>A0ABV7LTP7</accession>
<dbReference type="InterPro" id="IPR002935">
    <property type="entry name" value="SAM_O-MeTrfase"/>
</dbReference>
<dbReference type="PROSITE" id="PS51682">
    <property type="entry name" value="SAM_OMT_I"/>
    <property type="match status" value="1"/>
</dbReference>
<evidence type="ECO:0000256" key="2">
    <source>
        <dbReference type="ARBA" id="ARBA00022679"/>
    </source>
</evidence>
<dbReference type="CDD" id="cd02440">
    <property type="entry name" value="AdoMet_MTases"/>
    <property type="match status" value="1"/>
</dbReference>
<dbReference type="Proteomes" id="UP001595579">
    <property type="component" value="Unassembled WGS sequence"/>
</dbReference>
<evidence type="ECO:0000256" key="1">
    <source>
        <dbReference type="ARBA" id="ARBA00022603"/>
    </source>
</evidence>
<dbReference type="GO" id="GO:0008168">
    <property type="term" value="F:methyltransferase activity"/>
    <property type="evidence" value="ECO:0007669"/>
    <property type="project" value="UniProtKB-KW"/>
</dbReference>
<evidence type="ECO:0000313" key="4">
    <source>
        <dbReference type="EMBL" id="MFC3285887.1"/>
    </source>
</evidence>
<dbReference type="SUPFAM" id="SSF53335">
    <property type="entry name" value="S-adenosyl-L-methionine-dependent methyltransferases"/>
    <property type="match status" value="1"/>
</dbReference>
<proteinExistence type="predicted"/>